<keyword evidence="2" id="KW-0378">Hydrolase</keyword>
<evidence type="ECO:0000313" key="4">
    <source>
        <dbReference type="EMBL" id="SES01244.1"/>
    </source>
</evidence>
<dbReference type="AlphaFoldDB" id="A0A1H9TW90"/>
<organism evidence="4 5">
    <name type="scientific">Salipaludibacillus aurantiacus</name>
    <dbReference type="NCBI Taxonomy" id="1601833"/>
    <lineage>
        <taxon>Bacteria</taxon>
        <taxon>Bacillati</taxon>
        <taxon>Bacillota</taxon>
        <taxon>Bacilli</taxon>
        <taxon>Bacillales</taxon>
        <taxon>Bacillaceae</taxon>
    </lineage>
</organism>
<dbReference type="SUPFAM" id="SSF52499">
    <property type="entry name" value="Isochorismatase-like hydrolases"/>
    <property type="match status" value="1"/>
</dbReference>
<accession>A0A1H9TW90</accession>
<dbReference type="InterPro" id="IPR050272">
    <property type="entry name" value="Isochorismatase-like_hydrls"/>
</dbReference>
<dbReference type="Gene3D" id="3.40.50.850">
    <property type="entry name" value="Isochorismatase-like"/>
    <property type="match status" value="1"/>
</dbReference>
<dbReference type="Pfam" id="PF00857">
    <property type="entry name" value="Isochorismatase"/>
    <property type="match status" value="1"/>
</dbReference>
<evidence type="ECO:0000313" key="5">
    <source>
        <dbReference type="Proteomes" id="UP000198571"/>
    </source>
</evidence>
<dbReference type="GO" id="GO:0016787">
    <property type="term" value="F:hydrolase activity"/>
    <property type="evidence" value="ECO:0007669"/>
    <property type="project" value="UniProtKB-KW"/>
</dbReference>
<dbReference type="PANTHER" id="PTHR43540">
    <property type="entry name" value="PEROXYUREIDOACRYLATE/UREIDOACRYLATE AMIDOHYDROLASE-RELATED"/>
    <property type="match status" value="1"/>
</dbReference>
<proteinExistence type="inferred from homology"/>
<dbReference type="STRING" id="1601833.SAMN05518684_106118"/>
<dbReference type="PANTHER" id="PTHR43540:SF6">
    <property type="entry name" value="ISOCHORISMATASE-LIKE DOMAIN-CONTAINING PROTEIN"/>
    <property type="match status" value="1"/>
</dbReference>
<feature type="domain" description="Isochorismatase-like" evidence="3">
    <location>
        <begin position="6"/>
        <end position="169"/>
    </location>
</feature>
<dbReference type="EMBL" id="FOGT01000006">
    <property type="protein sequence ID" value="SES01244.1"/>
    <property type="molecule type" value="Genomic_DNA"/>
</dbReference>
<sequence length="220" mass="25175">MNEKNTALLLIDLQKESQFGITQIEDIKDKTSELIGVCRKKNVPVIFTRQINRADNRGLSNGEPLTSEGEPKFYNSSTEHCDILEGIDVREEDLVIDKYRWSAFHETPLDLMLRNMGIKHLIVGGFVTDGCVMTSVFDAYFRDYQIHLVKDICSTTNEGAHMSSIMIMANWIYDMTIYNSAEMVKRLNNSPYQAWIGTEPDSLKFTPETMRTVFNNLDLS</sequence>
<keyword evidence="5" id="KW-1185">Reference proteome</keyword>
<name>A0A1H9TW90_9BACI</name>
<evidence type="ECO:0000259" key="3">
    <source>
        <dbReference type="Pfam" id="PF00857"/>
    </source>
</evidence>
<evidence type="ECO:0000256" key="1">
    <source>
        <dbReference type="ARBA" id="ARBA00006336"/>
    </source>
</evidence>
<dbReference type="OrthoDB" id="257098at2"/>
<dbReference type="InterPro" id="IPR000868">
    <property type="entry name" value="Isochorismatase-like_dom"/>
</dbReference>
<comment type="similarity">
    <text evidence="1">Belongs to the isochorismatase family.</text>
</comment>
<dbReference type="Proteomes" id="UP000198571">
    <property type="component" value="Unassembled WGS sequence"/>
</dbReference>
<dbReference type="CDD" id="cd00431">
    <property type="entry name" value="cysteine_hydrolases"/>
    <property type="match status" value="1"/>
</dbReference>
<evidence type="ECO:0000256" key="2">
    <source>
        <dbReference type="ARBA" id="ARBA00022801"/>
    </source>
</evidence>
<gene>
    <name evidence="4" type="ORF">SAMN05518684_106118</name>
</gene>
<protein>
    <submittedName>
        <fullName evidence="4">Nicotinamidase-related amidase</fullName>
    </submittedName>
</protein>
<dbReference type="InterPro" id="IPR036380">
    <property type="entry name" value="Isochorismatase-like_sf"/>
</dbReference>
<reference evidence="5" key="1">
    <citation type="submission" date="2016-10" db="EMBL/GenBank/DDBJ databases">
        <authorList>
            <person name="Varghese N."/>
            <person name="Submissions S."/>
        </authorList>
    </citation>
    <scope>NUCLEOTIDE SEQUENCE [LARGE SCALE GENOMIC DNA]</scope>
    <source>
        <strain evidence="5">S9</strain>
    </source>
</reference>